<organism evidence="1 2">
    <name type="scientific">Araneus ventricosus</name>
    <name type="common">Orbweaver spider</name>
    <name type="synonym">Epeira ventricosa</name>
    <dbReference type="NCBI Taxonomy" id="182803"/>
    <lineage>
        <taxon>Eukaryota</taxon>
        <taxon>Metazoa</taxon>
        <taxon>Ecdysozoa</taxon>
        <taxon>Arthropoda</taxon>
        <taxon>Chelicerata</taxon>
        <taxon>Arachnida</taxon>
        <taxon>Araneae</taxon>
        <taxon>Araneomorphae</taxon>
        <taxon>Entelegynae</taxon>
        <taxon>Araneoidea</taxon>
        <taxon>Araneidae</taxon>
        <taxon>Araneus</taxon>
    </lineage>
</organism>
<reference evidence="1 2" key="1">
    <citation type="journal article" date="2019" name="Sci. Rep.">
        <title>Orb-weaving spider Araneus ventricosus genome elucidates the spidroin gene catalogue.</title>
        <authorList>
            <person name="Kono N."/>
            <person name="Nakamura H."/>
            <person name="Ohtoshi R."/>
            <person name="Moran D.A.P."/>
            <person name="Shinohara A."/>
            <person name="Yoshida Y."/>
            <person name="Fujiwara M."/>
            <person name="Mori M."/>
            <person name="Tomita M."/>
            <person name="Arakawa K."/>
        </authorList>
    </citation>
    <scope>NUCLEOTIDE SEQUENCE [LARGE SCALE GENOMIC DNA]</scope>
</reference>
<accession>A0A4Y2GSP5</accession>
<dbReference type="EMBL" id="BGPR01001515">
    <property type="protein sequence ID" value="GBM55766.1"/>
    <property type="molecule type" value="Genomic_DNA"/>
</dbReference>
<evidence type="ECO:0000313" key="2">
    <source>
        <dbReference type="Proteomes" id="UP000499080"/>
    </source>
</evidence>
<dbReference type="Proteomes" id="UP000499080">
    <property type="component" value="Unassembled WGS sequence"/>
</dbReference>
<gene>
    <name evidence="1" type="ORF">AVEN_190349_1</name>
</gene>
<name>A0A4Y2GSP5_ARAVE</name>
<dbReference type="PANTHER" id="PTHR33327:SF3">
    <property type="entry name" value="RNA-DIRECTED DNA POLYMERASE"/>
    <property type="match status" value="1"/>
</dbReference>
<sequence length="349" mass="40449">MRKLNIIVWCLDRKGVSVICGIIRNPPHTRAYDTLKSKIIDIFSQTESAQLKLLLSDKLPTHLLLVELQNLSARKLIDDVWCTFWQQRLPIYVQQILSICNESLGELAMVADKIFEISYFHAVSEVREKQDSLSIQALRDEISVLSAREDRLSKQQARSSFRWRRNRSSQSSGQTPENLSIIRTLGLNQLELDFGLRPRFSFRFIIADNSHPIINENFLERFGLIVDVKNRRLIHNLTTLVSDVISFPGPTLDWTLVSTENPYQDVLVKYPGTLYSVQNNHRPHRVTNRIETFGPPVFSKARRLSPLKHNMVGREFSELLKQGIIRPSVGKPHTYRSKERLRVPKMRRL</sequence>
<keyword evidence="2" id="KW-1185">Reference proteome</keyword>
<dbReference type="OrthoDB" id="10237869at2759"/>
<dbReference type="PANTHER" id="PTHR33327">
    <property type="entry name" value="ENDONUCLEASE"/>
    <property type="match status" value="1"/>
</dbReference>
<proteinExistence type="predicted"/>
<evidence type="ECO:0000313" key="1">
    <source>
        <dbReference type="EMBL" id="GBM55766.1"/>
    </source>
</evidence>
<dbReference type="AlphaFoldDB" id="A0A4Y2GSP5"/>
<comment type="caution">
    <text evidence="1">The sequence shown here is derived from an EMBL/GenBank/DDBJ whole genome shotgun (WGS) entry which is preliminary data.</text>
</comment>
<protein>
    <submittedName>
        <fullName evidence="1">Uncharacterized protein</fullName>
    </submittedName>
</protein>